<evidence type="ECO:0000313" key="3">
    <source>
        <dbReference type="Proteomes" id="UP001056035"/>
    </source>
</evidence>
<protein>
    <recommendedName>
        <fullName evidence="4">DUF2178 domain-containing protein</fullName>
    </recommendedName>
</protein>
<evidence type="ECO:0008006" key="4">
    <source>
        <dbReference type="Google" id="ProtNLM"/>
    </source>
</evidence>
<feature type="transmembrane region" description="Helical" evidence="1">
    <location>
        <begin position="68"/>
        <end position="88"/>
    </location>
</feature>
<keyword evidence="1" id="KW-0472">Membrane</keyword>
<keyword evidence="1" id="KW-1133">Transmembrane helix</keyword>
<sequence length="120" mass="12442">MNNGLRNFGIIAVLALAIVALPGGGNTAALIGGLFSTLILASLVFAAWRMYRENRVALYALGDQDRALLYGGVAGVVLAAAGASKLLRGSGPGVILWLALVGGAIFAFVTVYRNFKAYNI</sequence>
<keyword evidence="3" id="KW-1185">Reference proteome</keyword>
<dbReference type="Proteomes" id="UP001056035">
    <property type="component" value="Chromosome"/>
</dbReference>
<evidence type="ECO:0000256" key="1">
    <source>
        <dbReference type="SAM" id="Phobius"/>
    </source>
</evidence>
<dbReference type="EMBL" id="CP098502">
    <property type="protein sequence ID" value="UTI65961.1"/>
    <property type="molecule type" value="Genomic_DNA"/>
</dbReference>
<accession>A0ABY5DVC5</accession>
<feature type="transmembrane region" description="Helical" evidence="1">
    <location>
        <begin position="29"/>
        <end position="48"/>
    </location>
</feature>
<organism evidence="2 3">
    <name type="scientific">Paraconexibacter antarcticus</name>
    <dbReference type="NCBI Taxonomy" id="2949664"/>
    <lineage>
        <taxon>Bacteria</taxon>
        <taxon>Bacillati</taxon>
        <taxon>Actinomycetota</taxon>
        <taxon>Thermoleophilia</taxon>
        <taxon>Solirubrobacterales</taxon>
        <taxon>Paraconexibacteraceae</taxon>
        <taxon>Paraconexibacter</taxon>
    </lineage>
</organism>
<gene>
    <name evidence="2" type="ORF">NBH00_07060</name>
</gene>
<keyword evidence="1" id="KW-0812">Transmembrane</keyword>
<dbReference type="RefSeq" id="WP_254572639.1">
    <property type="nucleotide sequence ID" value="NZ_CP098502.1"/>
</dbReference>
<feature type="transmembrane region" description="Helical" evidence="1">
    <location>
        <begin position="7"/>
        <end position="23"/>
    </location>
</feature>
<name>A0ABY5DVC5_9ACTN</name>
<reference evidence="2 3" key="1">
    <citation type="submission" date="2022-06" db="EMBL/GenBank/DDBJ databases">
        <title>Paraconexibacter antarcticus.</title>
        <authorList>
            <person name="Kim C.S."/>
        </authorList>
    </citation>
    <scope>NUCLEOTIDE SEQUENCE [LARGE SCALE GENOMIC DNA]</scope>
    <source>
        <strain evidence="2 3">02-257</strain>
    </source>
</reference>
<proteinExistence type="predicted"/>
<feature type="transmembrane region" description="Helical" evidence="1">
    <location>
        <begin position="94"/>
        <end position="115"/>
    </location>
</feature>
<evidence type="ECO:0000313" key="2">
    <source>
        <dbReference type="EMBL" id="UTI65961.1"/>
    </source>
</evidence>